<dbReference type="InterPro" id="IPR001437">
    <property type="entry name" value="Tscrpt_elong_fac_GreA/B_C"/>
</dbReference>
<keyword evidence="4" id="KW-1185">Reference proteome</keyword>
<name>A0ABW1IYP8_9PSEU</name>
<accession>A0ABW1IYP8</accession>
<dbReference type="EMBL" id="JBHSQW010000010">
    <property type="protein sequence ID" value="MFC5993561.1"/>
    <property type="molecule type" value="Genomic_DNA"/>
</dbReference>
<protein>
    <submittedName>
        <fullName evidence="3">GreA/GreB family elongation factor</fullName>
    </submittedName>
</protein>
<dbReference type="Gene3D" id="3.10.50.30">
    <property type="entry name" value="Transcription elongation factor, GreA/GreB, C-terminal domain"/>
    <property type="match status" value="1"/>
</dbReference>
<comment type="caution">
    <text evidence="3">The sequence shown here is derived from an EMBL/GenBank/DDBJ whole genome shotgun (WGS) entry which is preliminary data.</text>
</comment>
<dbReference type="Proteomes" id="UP001596302">
    <property type="component" value="Unassembled WGS sequence"/>
</dbReference>
<dbReference type="SUPFAM" id="SSF54534">
    <property type="entry name" value="FKBP-like"/>
    <property type="match status" value="1"/>
</dbReference>
<feature type="coiled-coil region" evidence="1">
    <location>
        <begin position="10"/>
        <end position="37"/>
    </location>
</feature>
<keyword evidence="3" id="KW-0251">Elongation factor</keyword>
<sequence length="170" mass="18169">MNEQRPGGGSRLSGQTRERLERELAELRARHRALDEVVASTDGVEDRADQAQRLELADDLARLAERIREIVDVLAGRIAPSPVDALPEGTEVTVRFSDGTAATMRVVAIPEEASDAADTLTRTSPLGRALVGARPGERIAYPGPDGEIVAEVVAIRPPTDEGADATALER</sequence>
<dbReference type="PIRSF" id="PIRSF006092">
    <property type="entry name" value="GreA_GreB"/>
    <property type="match status" value="1"/>
</dbReference>
<dbReference type="NCBIfam" id="NF004548">
    <property type="entry name" value="PRK05892.1"/>
    <property type="match status" value="1"/>
</dbReference>
<feature type="domain" description="Transcription elongation factor GreA/GreB C-terminal" evidence="2">
    <location>
        <begin position="89"/>
        <end position="156"/>
    </location>
</feature>
<evidence type="ECO:0000313" key="3">
    <source>
        <dbReference type="EMBL" id="MFC5993561.1"/>
    </source>
</evidence>
<keyword evidence="3" id="KW-0648">Protein biosynthesis</keyword>
<dbReference type="GO" id="GO:0003746">
    <property type="term" value="F:translation elongation factor activity"/>
    <property type="evidence" value="ECO:0007669"/>
    <property type="project" value="UniProtKB-KW"/>
</dbReference>
<dbReference type="InterPro" id="IPR036953">
    <property type="entry name" value="GreA/GreB_C_sf"/>
</dbReference>
<evidence type="ECO:0000256" key="1">
    <source>
        <dbReference type="SAM" id="Coils"/>
    </source>
</evidence>
<gene>
    <name evidence="3" type="ORF">ACFQE5_04940</name>
</gene>
<dbReference type="Pfam" id="PF01272">
    <property type="entry name" value="GreA_GreB"/>
    <property type="match status" value="1"/>
</dbReference>
<evidence type="ECO:0000313" key="4">
    <source>
        <dbReference type="Proteomes" id="UP001596302"/>
    </source>
</evidence>
<proteinExistence type="predicted"/>
<dbReference type="InterPro" id="IPR023459">
    <property type="entry name" value="Tscrpt_elong_fac_GreA/B_fam"/>
</dbReference>
<keyword evidence="1" id="KW-0175">Coiled coil</keyword>
<evidence type="ECO:0000259" key="2">
    <source>
        <dbReference type="Pfam" id="PF01272"/>
    </source>
</evidence>
<dbReference type="RefSeq" id="WP_379583278.1">
    <property type="nucleotide sequence ID" value="NZ_JBHSQW010000010.1"/>
</dbReference>
<reference evidence="4" key="1">
    <citation type="journal article" date="2019" name="Int. J. Syst. Evol. Microbiol.">
        <title>The Global Catalogue of Microorganisms (GCM) 10K type strain sequencing project: providing services to taxonomists for standard genome sequencing and annotation.</title>
        <authorList>
            <consortium name="The Broad Institute Genomics Platform"/>
            <consortium name="The Broad Institute Genome Sequencing Center for Infectious Disease"/>
            <person name="Wu L."/>
            <person name="Ma J."/>
        </authorList>
    </citation>
    <scope>NUCLEOTIDE SEQUENCE [LARGE SCALE GENOMIC DNA]</scope>
    <source>
        <strain evidence="4">CCM 8391</strain>
    </source>
</reference>
<organism evidence="3 4">
    <name type="scientific">Pseudonocardia hispaniensis</name>
    <dbReference type="NCBI Taxonomy" id="904933"/>
    <lineage>
        <taxon>Bacteria</taxon>
        <taxon>Bacillati</taxon>
        <taxon>Actinomycetota</taxon>
        <taxon>Actinomycetes</taxon>
        <taxon>Pseudonocardiales</taxon>
        <taxon>Pseudonocardiaceae</taxon>
        <taxon>Pseudonocardia</taxon>
    </lineage>
</organism>